<keyword evidence="4 6" id="KW-0378">Hydrolase</keyword>
<dbReference type="SMART" id="SM00474">
    <property type="entry name" value="35EXOc"/>
    <property type="match status" value="1"/>
</dbReference>
<dbReference type="InterPro" id="IPR036397">
    <property type="entry name" value="RNaseH_sf"/>
</dbReference>
<keyword evidence="2 6" id="KW-0819">tRNA processing</keyword>
<dbReference type="GO" id="GO:0042780">
    <property type="term" value="P:tRNA 3'-end processing"/>
    <property type="evidence" value="ECO:0007669"/>
    <property type="project" value="UniProtKB-UniRule"/>
</dbReference>
<dbReference type="CDD" id="cd06142">
    <property type="entry name" value="RNaseD_exo"/>
    <property type="match status" value="1"/>
</dbReference>
<comment type="subcellular location">
    <subcellularLocation>
        <location evidence="6">Cytoplasm</location>
    </subcellularLocation>
</comment>
<name>A0A420EFW4_9ALTE</name>
<dbReference type="InterPro" id="IPR012337">
    <property type="entry name" value="RNaseH-like_sf"/>
</dbReference>
<feature type="domain" description="HRDC" evidence="7">
    <location>
        <begin position="212"/>
        <end position="291"/>
    </location>
</feature>
<evidence type="ECO:0000256" key="6">
    <source>
        <dbReference type="HAMAP-Rule" id="MF_01899"/>
    </source>
</evidence>
<evidence type="ECO:0000256" key="1">
    <source>
        <dbReference type="ARBA" id="ARBA00022490"/>
    </source>
</evidence>
<comment type="cofactor">
    <cofactor evidence="6">
        <name>a divalent metal cation</name>
        <dbReference type="ChEBI" id="CHEBI:60240"/>
    </cofactor>
</comment>
<dbReference type="GO" id="GO:0005737">
    <property type="term" value="C:cytoplasm"/>
    <property type="evidence" value="ECO:0007669"/>
    <property type="project" value="UniProtKB-SubCell"/>
</dbReference>
<comment type="caution">
    <text evidence="8">The sequence shown here is derived from an EMBL/GenBank/DDBJ whole genome shotgun (WGS) entry which is preliminary data.</text>
</comment>
<dbReference type="NCBIfam" id="TIGR01388">
    <property type="entry name" value="rnd"/>
    <property type="match status" value="1"/>
</dbReference>
<evidence type="ECO:0000313" key="9">
    <source>
        <dbReference type="Proteomes" id="UP000286482"/>
    </source>
</evidence>
<dbReference type="AlphaFoldDB" id="A0A420EFW4"/>
<organism evidence="8 9">
    <name type="scientific">Alginatibacterium sediminis</name>
    <dbReference type="NCBI Taxonomy" id="2164068"/>
    <lineage>
        <taxon>Bacteria</taxon>
        <taxon>Pseudomonadati</taxon>
        <taxon>Pseudomonadota</taxon>
        <taxon>Gammaproteobacteria</taxon>
        <taxon>Alteromonadales</taxon>
        <taxon>Alteromonadaceae</taxon>
        <taxon>Alginatibacterium</taxon>
    </lineage>
</organism>
<evidence type="ECO:0000259" key="7">
    <source>
        <dbReference type="PROSITE" id="PS50967"/>
    </source>
</evidence>
<keyword evidence="9" id="KW-1185">Reference proteome</keyword>
<dbReference type="Gene3D" id="1.10.150.80">
    <property type="entry name" value="HRDC domain"/>
    <property type="match status" value="2"/>
</dbReference>
<dbReference type="EMBL" id="RAQO01000004">
    <property type="protein sequence ID" value="RKF19577.1"/>
    <property type="molecule type" value="Genomic_DNA"/>
</dbReference>
<keyword evidence="5 6" id="KW-0269">Exonuclease</keyword>
<sequence>MGPMSYRYIDTPEQLSALVSFLDQGQVQTWMIDTEFVRVRTYYAKLGLIQMYNGEQGYLVDPLALEMDGFWQALSRHDWVLHAFSEDLEIILRCAGMLGRSVYDTQVGAAFLGEGASMGFQRFVAAELDIDIEKGEARTNWLARPLTQAQLQYAWNDVAYLYPAYLKQIEKLEQSGFLSFAQQECQRLAKDKSRKVVPDLAYIDVKNSWKLKPSELAILKELASWRVVQAQARDLALNNVVHADSLIVLAQAKPRSWSALNNLRLPKHELRIHGQSLLKLVEQGIAVDPKDRPLKIERMVDFPSYKKDLARLREVVTKVAEETGLPEDILGQKKILNGFLLWHWQGRDQEKLPILLSSWRAALFETHLLDF</sequence>
<proteinExistence type="inferred from homology"/>
<evidence type="ECO:0000256" key="4">
    <source>
        <dbReference type="ARBA" id="ARBA00022801"/>
    </source>
</evidence>
<dbReference type="InterPro" id="IPR048579">
    <property type="entry name" value="RNAseD_HRDC_C"/>
</dbReference>
<dbReference type="GO" id="GO:0003676">
    <property type="term" value="F:nucleic acid binding"/>
    <property type="evidence" value="ECO:0007669"/>
    <property type="project" value="InterPro"/>
</dbReference>
<keyword evidence="3 6" id="KW-0540">Nuclease</keyword>
<dbReference type="HAMAP" id="MF_01899">
    <property type="entry name" value="RNase_D"/>
    <property type="match status" value="1"/>
</dbReference>
<dbReference type="Pfam" id="PF21293">
    <property type="entry name" value="RNAseD_HRDC_C"/>
    <property type="match status" value="1"/>
</dbReference>
<dbReference type="Pfam" id="PF00570">
    <property type="entry name" value="HRDC"/>
    <property type="match status" value="1"/>
</dbReference>
<dbReference type="InterPro" id="IPR010997">
    <property type="entry name" value="HRDC-like_sf"/>
</dbReference>
<evidence type="ECO:0000256" key="5">
    <source>
        <dbReference type="ARBA" id="ARBA00022839"/>
    </source>
</evidence>
<evidence type="ECO:0000256" key="2">
    <source>
        <dbReference type="ARBA" id="ARBA00022694"/>
    </source>
</evidence>
<protein>
    <recommendedName>
        <fullName evidence="6">Ribonuclease D</fullName>
        <shortName evidence="6">RNase D</shortName>
        <ecNumber evidence="6">3.1.13.5</ecNumber>
    </recommendedName>
</protein>
<dbReference type="SUPFAM" id="SSF53098">
    <property type="entry name" value="Ribonuclease H-like"/>
    <property type="match status" value="1"/>
</dbReference>
<evidence type="ECO:0000313" key="8">
    <source>
        <dbReference type="EMBL" id="RKF19577.1"/>
    </source>
</evidence>
<accession>A0A420EFW4</accession>
<keyword evidence="1 6" id="KW-0963">Cytoplasm</keyword>
<dbReference type="Proteomes" id="UP000286482">
    <property type="component" value="Unassembled WGS sequence"/>
</dbReference>
<dbReference type="GO" id="GO:0000166">
    <property type="term" value="F:nucleotide binding"/>
    <property type="evidence" value="ECO:0007669"/>
    <property type="project" value="InterPro"/>
</dbReference>
<dbReference type="GO" id="GO:0008408">
    <property type="term" value="F:3'-5' exonuclease activity"/>
    <property type="evidence" value="ECO:0007669"/>
    <property type="project" value="InterPro"/>
</dbReference>
<dbReference type="Pfam" id="PF01612">
    <property type="entry name" value="DNA_pol_A_exo1"/>
    <property type="match status" value="1"/>
</dbReference>
<dbReference type="InterPro" id="IPR002121">
    <property type="entry name" value="HRDC_dom"/>
</dbReference>
<dbReference type="Gene3D" id="3.30.420.10">
    <property type="entry name" value="Ribonuclease H-like superfamily/Ribonuclease H"/>
    <property type="match status" value="1"/>
</dbReference>
<evidence type="ECO:0000256" key="3">
    <source>
        <dbReference type="ARBA" id="ARBA00022722"/>
    </source>
</evidence>
<dbReference type="PANTHER" id="PTHR47649:SF1">
    <property type="entry name" value="RIBONUCLEASE D"/>
    <property type="match status" value="1"/>
</dbReference>
<comment type="catalytic activity">
    <reaction evidence="6">
        <text>Exonucleolytic cleavage that removes extra residues from the 3'-terminus of tRNA to produce 5'-mononucleotides.</text>
        <dbReference type="EC" id="3.1.13.5"/>
    </reaction>
</comment>
<dbReference type="PROSITE" id="PS50967">
    <property type="entry name" value="HRDC"/>
    <property type="match status" value="1"/>
</dbReference>
<dbReference type="GO" id="GO:0033890">
    <property type="term" value="F:ribonuclease D activity"/>
    <property type="evidence" value="ECO:0007669"/>
    <property type="project" value="UniProtKB-UniRule"/>
</dbReference>
<comment type="similarity">
    <text evidence="6">Belongs to the RNase D family.</text>
</comment>
<dbReference type="InterPro" id="IPR006292">
    <property type="entry name" value="RNase_D"/>
</dbReference>
<reference evidence="8 9" key="1">
    <citation type="submission" date="2018-09" db="EMBL/GenBank/DDBJ databases">
        <authorList>
            <person name="Wang Z."/>
        </authorList>
    </citation>
    <scope>NUCLEOTIDE SEQUENCE [LARGE SCALE GENOMIC DNA]</scope>
    <source>
        <strain evidence="8 9">ALS 81</strain>
    </source>
</reference>
<dbReference type="PANTHER" id="PTHR47649">
    <property type="entry name" value="RIBONUCLEASE D"/>
    <property type="match status" value="1"/>
</dbReference>
<dbReference type="InterPro" id="IPR051086">
    <property type="entry name" value="RNase_D-like"/>
</dbReference>
<dbReference type="InterPro" id="IPR002562">
    <property type="entry name" value="3'-5'_exonuclease_dom"/>
</dbReference>
<gene>
    <name evidence="6 8" type="primary">rnd</name>
    <name evidence="8" type="ORF">DBZ36_03685</name>
</gene>
<dbReference type="InterPro" id="IPR044876">
    <property type="entry name" value="HRDC_dom_sf"/>
</dbReference>
<dbReference type="SUPFAM" id="SSF47819">
    <property type="entry name" value="HRDC-like"/>
    <property type="match status" value="2"/>
</dbReference>
<comment type="function">
    <text evidence="6">Exonuclease involved in the 3' processing of various precursor tRNAs. Initiates hydrolysis at the 3'-terminus of an RNA molecule and releases 5'-mononucleotides.</text>
</comment>
<dbReference type="EC" id="3.1.13.5" evidence="6"/>